<dbReference type="RefSeq" id="WP_160150201.1">
    <property type="nucleotide sequence ID" value="NZ_FNVT01000002.1"/>
</dbReference>
<dbReference type="GO" id="GO:0030246">
    <property type="term" value="F:carbohydrate binding"/>
    <property type="evidence" value="ECO:0007669"/>
    <property type="project" value="UniProtKB-KW"/>
</dbReference>
<keyword evidence="4" id="KW-1185">Reference proteome</keyword>
<dbReference type="Gene3D" id="2.80.10.50">
    <property type="match status" value="1"/>
</dbReference>
<keyword evidence="3" id="KW-0430">Lectin</keyword>
<dbReference type="SMART" id="SM00458">
    <property type="entry name" value="RICIN"/>
    <property type="match status" value="1"/>
</dbReference>
<dbReference type="AlphaFoldDB" id="A0A1H5YAZ0"/>
<dbReference type="PROSITE" id="PS50231">
    <property type="entry name" value="RICIN_B_LECTIN"/>
    <property type="match status" value="1"/>
</dbReference>
<keyword evidence="1" id="KW-0732">Signal</keyword>
<sequence length="180" mass="19753">MSTRVRMRRGAPTQRALFGTAAAAALTLGLLSPPASATSAGTSGATSGESKAAALLFNIVNYQTKQCIHLNGDVVGSTCEFNHTYSLFQHGSANSIRHYGMESTHYPTHYCLDANGNGDEQPVKINPCNGGNYQKWTRYSDGHVKNWATKKCLDVKSESPFIVYARKCMPDNQWQKWAFK</sequence>
<dbReference type="Proteomes" id="UP000236732">
    <property type="component" value="Unassembled WGS sequence"/>
</dbReference>
<dbReference type="InterPro" id="IPR006311">
    <property type="entry name" value="TAT_signal"/>
</dbReference>
<evidence type="ECO:0000313" key="4">
    <source>
        <dbReference type="Proteomes" id="UP000236732"/>
    </source>
</evidence>
<evidence type="ECO:0000259" key="2">
    <source>
        <dbReference type="SMART" id="SM00458"/>
    </source>
</evidence>
<organism evidence="3 4">
    <name type="scientific">Nonomuraea solani</name>
    <dbReference type="NCBI Taxonomy" id="1144553"/>
    <lineage>
        <taxon>Bacteria</taxon>
        <taxon>Bacillati</taxon>
        <taxon>Actinomycetota</taxon>
        <taxon>Actinomycetes</taxon>
        <taxon>Streptosporangiales</taxon>
        <taxon>Streptosporangiaceae</taxon>
        <taxon>Nonomuraea</taxon>
    </lineage>
</organism>
<feature type="chain" id="PRO_5009290345" evidence="1">
    <location>
        <begin position="38"/>
        <end position="180"/>
    </location>
</feature>
<gene>
    <name evidence="3" type="ORF">SAMN05444920_102192</name>
</gene>
<protein>
    <submittedName>
        <fullName evidence="3">Ricin-type beta-trefoil lectin domain-containing protein</fullName>
    </submittedName>
</protein>
<feature type="domain" description="Ricin B lectin" evidence="2">
    <location>
        <begin position="54"/>
        <end position="180"/>
    </location>
</feature>
<evidence type="ECO:0000313" key="3">
    <source>
        <dbReference type="EMBL" id="SEG20626.1"/>
    </source>
</evidence>
<accession>A0A1H5YAZ0</accession>
<reference evidence="3 4" key="1">
    <citation type="submission" date="2016-10" db="EMBL/GenBank/DDBJ databases">
        <authorList>
            <person name="de Groot N.N."/>
        </authorList>
    </citation>
    <scope>NUCLEOTIDE SEQUENCE [LARGE SCALE GENOMIC DNA]</scope>
    <source>
        <strain evidence="3 4">CGMCC 4.7037</strain>
    </source>
</reference>
<dbReference type="SUPFAM" id="SSF50370">
    <property type="entry name" value="Ricin B-like lectins"/>
    <property type="match status" value="1"/>
</dbReference>
<feature type="signal peptide" evidence="1">
    <location>
        <begin position="1"/>
        <end position="37"/>
    </location>
</feature>
<dbReference type="OrthoDB" id="3543101at2"/>
<dbReference type="InterPro" id="IPR035992">
    <property type="entry name" value="Ricin_B-like_lectins"/>
</dbReference>
<proteinExistence type="predicted"/>
<dbReference type="PROSITE" id="PS51318">
    <property type="entry name" value="TAT"/>
    <property type="match status" value="1"/>
</dbReference>
<evidence type="ECO:0000256" key="1">
    <source>
        <dbReference type="SAM" id="SignalP"/>
    </source>
</evidence>
<dbReference type="EMBL" id="FNVT01000002">
    <property type="protein sequence ID" value="SEG20626.1"/>
    <property type="molecule type" value="Genomic_DNA"/>
</dbReference>
<dbReference type="InterPro" id="IPR000772">
    <property type="entry name" value="Ricin_B_lectin"/>
</dbReference>
<name>A0A1H5YAZ0_9ACTN</name>
<dbReference type="Pfam" id="PF00652">
    <property type="entry name" value="Ricin_B_lectin"/>
    <property type="match status" value="1"/>
</dbReference>